<dbReference type="Gene3D" id="3.40.50.1110">
    <property type="entry name" value="SGNH hydrolase"/>
    <property type="match status" value="1"/>
</dbReference>
<protein>
    <submittedName>
        <fullName evidence="3">Lysophospholipase L1-like esterase</fullName>
    </submittedName>
</protein>
<accession>A0A840INW9</accession>
<dbReference type="AlphaFoldDB" id="A0A840INW9"/>
<organism evidence="3 4">
    <name type="scientific">Amycolatopsis jiangsuensis</name>
    <dbReference type="NCBI Taxonomy" id="1181879"/>
    <lineage>
        <taxon>Bacteria</taxon>
        <taxon>Bacillati</taxon>
        <taxon>Actinomycetota</taxon>
        <taxon>Actinomycetes</taxon>
        <taxon>Pseudonocardiales</taxon>
        <taxon>Pseudonocardiaceae</taxon>
        <taxon>Amycolatopsis</taxon>
    </lineage>
</organism>
<dbReference type="CDD" id="cd01830">
    <property type="entry name" value="XynE_like"/>
    <property type="match status" value="1"/>
</dbReference>
<evidence type="ECO:0000259" key="2">
    <source>
        <dbReference type="Pfam" id="PF13472"/>
    </source>
</evidence>
<feature type="signal peptide" evidence="1">
    <location>
        <begin position="1"/>
        <end position="24"/>
    </location>
</feature>
<feature type="chain" id="PRO_5038822674" evidence="1">
    <location>
        <begin position="25"/>
        <end position="400"/>
    </location>
</feature>
<dbReference type="PANTHER" id="PTHR43784:SF2">
    <property type="entry name" value="GDSL-LIKE LIPASE_ACYLHYDROLASE, PUTATIVE (AFU_ORTHOLOGUE AFUA_2G00820)-RELATED"/>
    <property type="match status" value="1"/>
</dbReference>
<dbReference type="SUPFAM" id="SSF52266">
    <property type="entry name" value="SGNH hydrolase"/>
    <property type="match status" value="1"/>
</dbReference>
<dbReference type="EMBL" id="JACHMG010000001">
    <property type="protein sequence ID" value="MBB4683249.1"/>
    <property type="molecule type" value="Genomic_DNA"/>
</dbReference>
<dbReference type="InterPro" id="IPR036514">
    <property type="entry name" value="SGNH_hydro_sf"/>
</dbReference>
<reference evidence="3 4" key="1">
    <citation type="submission" date="2020-08" db="EMBL/GenBank/DDBJ databases">
        <title>Sequencing the genomes of 1000 actinobacteria strains.</title>
        <authorList>
            <person name="Klenk H.-P."/>
        </authorList>
    </citation>
    <scope>NUCLEOTIDE SEQUENCE [LARGE SCALE GENOMIC DNA]</scope>
    <source>
        <strain evidence="3 4">DSM 45859</strain>
    </source>
</reference>
<evidence type="ECO:0000256" key="1">
    <source>
        <dbReference type="SAM" id="SignalP"/>
    </source>
</evidence>
<dbReference type="PANTHER" id="PTHR43784">
    <property type="entry name" value="GDSL-LIKE LIPASE/ACYLHYDROLASE, PUTATIVE (AFU_ORTHOLOGUE AFUA_2G00820)-RELATED"/>
    <property type="match status" value="1"/>
</dbReference>
<gene>
    <name evidence="3" type="ORF">BJY18_000734</name>
</gene>
<proteinExistence type="predicted"/>
<keyword evidence="1" id="KW-0732">Signal</keyword>
<dbReference type="Proteomes" id="UP000581769">
    <property type="component" value="Unassembled WGS sequence"/>
</dbReference>
<dbReference type="Pfam" id="PF13472">
    <property type="entry name" value="Lipase_GDSL_2"/>
    <property type="match status" value="1"/>
</dbReference>
<dbReference type="InterPro" id="IPR013830">
    <property type="entry name" value="SGNH_hydro"/>
</dbReference>
<dbReference type="InterPro" id="IPR053140">
    <property type="entry name" value="GDSL_Rv0518-like"/>
</dbReference>
<evidence type="ECO:0000313" key="3">
    <source>
        <dbReference type="EMBL" id="MBB4683249.1"/>
    </source>
</evidence>
<evidence type="ECO:0000313" key="4">
    <source>
        <dbReference type="Proteomes" id="UP000581769"/>
    </source>
</evidence>
<feature type="domain" description="SGNH hydrolase-type esterase" evidence="2">
    <location>
        <begin position="205"/>
        <end position="389"/>
    </location>
</feature>
<name>A0A840INW9_9PSEU</name>
<comment type="caution">
    <text evidence="3">The sequence shown here is derived from an EMBL/GenBank/DDBJ whole genome shotgun (WGS) entry which is preliminary data.</text>
</comment>
<sequence>MRRILALGAAVVATLGALTTASTAQVPRTPDGWVGTWAAAPATGVADTPQGYPNYSIRNVVHTSTAGAKARIRLSNAFGTTPLVFGHVTIALAAGPGTPRAAAGTMRPLTFGGQPSVVVPAGAEVQSDPAQLRVPADADLLVTTFVPSPSGPVTYHPSAAQTSFFTRNGDFAAEESGTSFTEQTTSWHYLTEVDVEGTAPGAIVAFGDSITDGTGSTLGANHRWPDLLSDRLHGTYGVLNAGIGGNRLLLDVPGSPYGRNALARFADDVLSVGGVRTLIVFEGINDIQQDPHQTDPALLISAQRQLIAQAKAHGIRVLGGTVTPFKGWRAYTEPLEQTRQALNQFIRTGGAYDGVIDFDAAIRDPADPHAMLPAYDSGDHLHPNDAGYQKMAAAVDLSRL</sequence>
<dbReference type="RefSeq" id="WP_184777636.1">
    <property type="nucleotide sequence ID" value="NZ_JACHMG010000001.1"/>
</dbReference>
<keyword evidence="4" id="KW-1185">Reference proteome</keyword>